<evidence type="ECO:0000313" key="5">
    <source>
        <dbReference type="EMBL" id="NDV61378.1"/>
    </source>
</evidence>
<feature type="chain" id="PRO_5025343514" evidence="4">
    <location>
        <begin position="25"/>
        <end position="194"/>
    </location>
</feature>
<dbReference type="Pfam" id="PF03938">
    <property type="entry name" value="OmpH"/>
    <property type="match status" value="1"/>
</dbReference>
<dbReference type="EMBL" id="JAAGNX010000001">
    <property type="protein sequence ID" value="NDV61378.1"/>
    <property type="molecule type" value="Genomic_DNA"/>
</dbReference>
<feature type="signal peptide" evidence="4">
    <location>
        <begin position="1"/>
        <end position="24"/>
    </location>
</feature>
<dbReference type="SMART" id="SM00935">
    <property type="entry name" value="OmpH"/>
    <property type="match status" value="1"/>
</dbReference>
<evidence type="ECO:0000256" key="3">
    <source>
        <dbReference type="SAM" id="Coils"/>
    </source>
</evidence>
<keyword evidence="3" id="KW-0175">Coiled coil</keyword>
<evidence type="ECO:0000256" key="4">
    <source>
        <dbReference type="SAM" id="SignalP"/>
    </source>
</evidence>
<proteinExistence type="inferred from homology"/>
<dbReference type="GO" id="GO:0050821">
    <property type="term" value="P:protein stabilization"/>
    <property type="evidence" value="ECO:0007669"/>
    <property type="project" value="TreeGrafter"/>
</dbReference>
<feature type="coiled-coil region" evidence="3">
    <location>
        <begin position="47"/>
        <end position="119"/>
    </location>
</feature>
<dbReference type="SUPFAM" id="SSF111384">
    <property type="entry name" value="OmpH-like"/>
    <property type="match status" value="1"/>
</dbReference>
<dbReference type="AlphaFoldDB" id="A0A6B2LXP6"/>
<protein>
    <submittedName>
        <fullName evidence="5">OmpH family outer membrane protein</fullName>
    </submittedName>
</protein>
<evidence type="ECO:0000313" key="6">
    <source>
        <dbReference type="Proteomes" id="UP000478417"/>
    </source>
</evidence>
<dbReference type="GO" id="GO:0051082">
    <property type="term" value="F:unfolded protein binding"/>
    <property type="evidence" value="ECO:0007669"/>
    <property type="project" value="InterPro"/>
</dbReference>
<dbReference type="Gene3D" id="3.30.910.20">
    <property type="entry name" value="Skp domain"/>
    <property type="match status" value="1"/>
</dbReference>
<dbReference type="PANTHER" id="PTHR35089:SF1">
    <property type="entry name" value="CHAPERONE PROTEIN SKP"/>
    <property type="match status" value="1"/>
</dbReference>
<keyword evidence="6" id="KW-1185">Reference proteome</keyword>
<organism evidence="5 6">
    <name type="scientific">Oceanipulchritudo coccoides</name>
    <dbReference type="NCBI Taxonomy" id="2706888"/>
    <lineage>
        <taxon>Bacteria</taxon>
        <taxon>Pseudomonadati</taxon>
        <taxon>Verrucomicrobiota</taxon>
        <taxon>Opitutia</taxon>
        <taxon>Puniceicoccales</taxon>
        <taxon>Oceanipulchritudinaceae</taxon>
        <taxon>Oceanipulchritudo</taxon>
    </lineage>
</organism>
<dbReference type="InterPro" id="IPR005632">
    <property type="entry name" value="Chaperone_Skp"/>
</dbReference>
<reference evidence="5 6" key="1">
    <citation type="submission" date="2020-02" db="EMBL/GenBank/DDBJ databases">
        <title>Albibacoteraceae fam. nov., the first described family within the subdivision 4 Verrucomicrobia.</title>
        <authorList>
            <person name="Xi F."/>
        </authorList>
    </citation>
    <scope>NUCLEOTIDE SEQUENCE [LARGE SCALE GENOMIC DNA]</scope>
    <source>
        <strain evidence="5 6">CK1056</strain>
    </source>
</reference>
<sequence length="194" mass="21807">MTHVKKYLLPVFLMGALVFNLASAEMTVVTVSMQKLFDGYYKSGEANQRLESIREQAVAEAQDKEKELQEMAEQIRSMQEELQNPVLSEDSKAEKQGELQALAEQGRAKQAEFQQWQQQTMGNLNQRSQEIRNTLIEEIVKIVNDIALKDHSADLVFDTSDILGSGVPTVLYADSDLDITDEVMIKLNADAPNN</sequence>
<evidence type="ECO:0000256" key="2">
    <source>
        <dbReference type="ARBA" id="ARBA00022729"/>
    </source>
</evidence>
<dbReference type="RefSeq" id="WP_163962258.1">
    <property type="nucleotide sequence ID" value="NZ_JAAGNX010000001.1"/>
</dbReference>
<gene>
    <name evidence="5" type="ORF">G0Q06_02820</name>
</gene>
<dbReference type="Proteomes" id="UP000478417">
    <property type="component" value="Unassembled WGS sequence"/>
</dbReference>
<accession>A0A6B2LXP6</accession>
<dbReference type="InterPro" id="IPR024930">
    <property type="entry name" value="Skp_dom_sf"/>
</dbReference>
<comment type="similarity">
    <text evidence="1">Belongs to the Skp family.</text>
</comment>
<dbReference type="GO" id="GO:0005829">
    <property type="term" value="C:cytosol"/>
    <property type="evidence" value="ECO:0007669"/>
    <property type="project" value="TreeGrafter"/>
</dbReference>
<evidence type="ECO:0000256" key="1">
    <source>
        <dbReference type="ARBA" id="ARBA00009091"/>
    </source>
</evidence>
<dbReference type="PANTHER" id="PTHR35089">
    <property type="entry name" value="CHAPERONE PROTEIN SKP"/>
    <property type="match status" value="1"/>
</dbReference>
<name>A0A6B2LXP6_9BACT</name>
<keyword evidence="2 4" id="KW-0732">Signal</keyword>
<comment type="caution">
    <text evidence="5">The sequence shown here is derived from an EMBL/GenBank/DDBJ whole genome shotgun (WGS) entry which is preliminary data.</text>
</comment>